<dbReference type="PANTHER" id="PTHR13268:SF0">
    <property type="entry name" value="BCAS3 MICROTUBULE ASSOCIATED CELL MIGRATION FACTOR"/>
    <property type="match status" value="1"/>
</dbReference>
<dbReference type="InterPro" id="IPR045142">
    <property type="entry name" value="BCAS3-like"/>
</dbReference>
<feature type="compositionally biased region" description="Basic residues" evidence="1">
    <location>
        <begin position="1231"/>
        <end position="1240"/>
    </location>
</feature>
<reference evidence="3 4" key="1">
    <citation type="journal article" date="2012" name="Science">
        <title>The Paleozoic origin of enzymatic lignin decomposition reconstructed from 31 fungal genomes.</title>
        <authorList>
            <person name="Floudas D."/>
            <person name="Binder M."/>
            <person name="Riley R."/>
            <person name="Barry K."/>
            <person name="Blanchette R.A."/>
            <person name="Henrissat B."/>
            <person name="Martinez A.T."/>
            <person name="Otillar R."/>
            <person name="Spatafora J.W."/>
            <person name="Yadav J.S."/>
            <person name="Aerts A."/>
            <person name="Benoit I."/>
            <person name="Boyd A."/>
            <person name="Carlson A."/>
            <person name="Copeland A."/>
            <person name="Coutinho P.M."/>
            <person name="de Vries R.P."/>
            <person name="Ferreira P."/>
            <person name="Findley K."/>
            <person name="Foster B."/>
            <person name="Gaskell J."/>
            <person name="Glotzer D."/>
            <person name="Gorecki P."/>
            <person name="Heitman J."/>
            <person name="Hesse C."/>
            <person name="Hori C."/>
            <person name="Igarashi K."/>
            <person name="Jurgens J.A."/>
            <person name="Kallen N."/>
            <person name="Kersten P."/>
            <person name="Kohler A."/>
            <person name="Kuees U."/>
            <person name="Kumar T.K.A."/>
            <person name="Kuo A."/>
            <person name="LaButti K."/>
            <person name="Larrondo L.F."/>
            <person name="Lindquist E."/>
            <person name="Ling A."/>
            <person name="Lombard V."/>
            <person name="Lucas S."/>
            <person name="Lundell T."/>
            <person name="Martin R."/>
            <person name="McLaughlin D.J."/>
            <person name="Morgenstern I."/>
            <person name="Morin E."/>
            <person name="Murat C."/>
            <person name="Nagy L.G."/>
            <person name="Nolan M."/>
            <person name="Ohm R.A."/>
            <person name="Patyshakuliyeva A."/>
            <person name="Rokas A."/>
            <person name="Ruiz-Duenas F.J."/>
            <person name="Sabat G."/>
            <person name="Salamov A."/>
            <person name="Samejima M."/>
            <person name="Schmutz J."/>
            <person name="Slot J.C."/>
            <person name="St John F."/>
            <person name="Stenlid J."/>
            <person name="Sun H."/>
            <person name="Sun S."/>
            <person name="Syed K."/>
            <person name="Tsang A."/>
            <person name="Wiebenga A."/>
            <person name="Young D."/>
            <person name="Pisabarro A."/>
            <person name="Eastwood D.C."/>
            <person name="Martin F."/>
            <person name="Cullen D."/>
            <person name="Grigoriev I.V."/>
            <person name="Hibbett D.S."/>
        </authorList>
    </citation>
    <scope>NUCLEOTIDE SEQUENCE [LARGE SCALE GENOMIC DNA]</scope>
    <source>
        <strain evidence="3 4">ATCC 11539</strain>
    </source>
</reference>
<protein>
    <recommendedName>
        <fullName evidence="2">BCAS3 WD40 domain-containing protein</fullName>
    </recommendedName>
</protein>
<dbReference type="AlphaFoldDB" id="S7S297"/>
<dbReference type="GO" id="GO:0006914">
    <property type="term" value="P:autophagy"/>
    <property type="evidence" value="ECO:0007669"/>
    <property type="project" value="InterPro"/>
</dbReference>
<feature type="region of interest" description="Disordered" evidence="1">
    <location>
        <begin position="176"/>
        <end position="233"/>
    </location>
</feature>
<dbReference type="PANTHER" id="PTHR13268">
    <property type="entry name" value="BREAST CARCINOMA AMPLIFIED SEQUENCE 3"/>
    <property type="match status" value="1"/>
</dbReference>
<feature type="region of interest" description="Disordered" evidence="1">
    <location>
        <begin position="880"/>
        <end position="911"/>
    </location>
</feature>
<dbReference type="InterPro" id="IPR048382">
    <property type="entry name" value="BCAS3_WD40"/>
</dbReference>
<dbReference type="RefSeq" id="XP_007862759.1">
    <property type="nucleotide sequence ID" value="XM_007864568.1"/>
</dbReference>
<keyword evidence="4" id="KW-1185">Reference proteome</keyword>
<dbReference type="OMA" id="VLPMYPN"/>
<dbReference type="InterPro" id="IPR015943">
    <property type="entry name" value="WD40/YVTN_repeat-like_dom_sf"/>
</dbReference>
<dbReference type="HOGENOM" id="CLU_004106_0_0_1"/>
<dbReference type="GO" id="GO:0005737">
    <property type="term" value="C:cytoplasm"/>
    <property type="evidence" value="ECO:0007669"/>
    <property type="project" value="TreeGrafter"/>
</dbReference>
<organism evidence="3 4">
    <name type="scientific">Gloeophyllum trabeum (strain ATCC 11539 / FP-39264 / Madison 617)</name>
    <name type="common">Brown rot fungus</name>
    <dbReference type="NCBI Taxonomy" id="670483"/>
    <lineage>
        <taxon>Eukaryota</taxon>
        <taxon>Fungi</taxon>
        <taxon>Dikarya</taxon>
        <taxon>Basidiomycota</taxon>
        <taxon>Agaricomycotina</taxon>
        <taxon>Agaricomycetes</taxon>
        <taxon>Gloeophyllales</taxon>
        <taxon>Gloeophyllaceae</taxon>
        <taxon>Gloeophyllum</taxon>
    </lineage>
</organism>
<feature type="compositionally biased region" description="Low complexity" evidence="1">
    <location>
        <begin position="90"/>
        <end position="104"/>
    </location>
</feature>
<dbReference type="SUPFAM" id="SSF50998">
    <property type="entry name" value="Quinoprotein alcohol dehydrogenase-like"/>
    <property type="match status" value="1"/>
</dbReference>
<evidence type="ECO:0000313" key="4">
    <source>
        <dbReference type="Proteomes" id="UP000030669"/>
    </source>
</evidence>
<feature type="region of interest" description="Disordered" evidence="1">
    <location>
        <begin position="447"/>
        <end position="470"/>
    </location>
</feature>
<dbReference type="GeneID" id="19303578"/>
<evidence type="ECO:0000313" key="3">
    <source>
        <dbReference type="EMBL" id="EPQ59894.1"/>
    </source>
</evidence>
<proteinExistence type="predicted"/>
<dbReference type="Gene3D" id="2.130.10.10">
    <property type="entry name" value="YVTN repeat-like/Quinoprotein amine dehydrogenase"/>
    <property type="match status" value="1"/>
</dbReference>
<dbReference type="Proteomes" id="UP000030669">
    <property type="component" value="Unassembled WGS sequence"/>
</dbReference>
<dbReference type="STRING" id="670483.S7S297"/>
<feature type="region of interest" description="Disordered" evidence="1">
    <location>
        <begin position="1148"/>
        <end position="1178"/>
    </location>
</feature>
<accession>S7S297</accession>
<sequence length="1240" mass="133012">MPSRNNRNAARRNNNARIYASPAQSESVEVDSTFLLPPENVQQPVDDPPGHGEQIYDFGDDVERDGVGGLIQFDAEEDTQPVSHAKEESSAPSPLSLEPTSPLPGARQAPSRVAPESGGRSDVGHTRAPVMAREPTMLEAFSRTMRNYVPSSIPVPSAAPSPPRVSRPVSFGSFMSSSPAFSPTSAPSEKRRGSATGPRDPHLVSTAGRGQSDSPRYDPVILDSGDEDQELGRTVTYPGLKDEEDIVWAGWDTLQVDPFEKSRRVLLLGYRTGLQIWDCTSLASVTEILNIRDPAVGRVVHAGVLPTPPKTDDDAFATARPLVGIIHLNGDDSDYLVYSLRTHSVFKQLSLPGAISFSATSKLVVVATTAPPALHVLTSSLATLLTIPSSSLTPLVPHSYSPPPPDARTVLPQDIEISDNQYLSLSSRPRPIFALSGRLLAFASTPPSPEALPSVSSPEPQSVPSSDRASLPFGISQSDFGNAAVKVGGSVLSGMKSLGGLAYAAARSRLAGPQDRLDEENSLEADAPTAVAGLTNIFFSKSAPAATGGHHRSSSVSSVATAALERASGVRNVLSGSVFNVKSTSDTSLSSKGQYVTVLDVAPLLVSRPSQLVSRFLALKEQPVYTIGFSSDGTSLVVTPKDGQVAKVFALKPGLRSLRHSYRAQLGEDNMVATGGPPASDVRPVAAGAPWHVYDLRRGRTSAVIESVDCARDGRWIALGSRKRTLHVFAVNPYGGKPDLRSHMEGKVRDHPELQPLSTAVTPITRFRFRARRSRLPVPLAFTFIQSRDFCVPTNLLPAPLSYPSSPQSLSVQSSPAGALKPLSPVPTLHRPANFQDLLVLDPDDGTLSLRRLTVEEQYDQGLAVPGSIPIVGGVSVSLPVGSPPNRMGTSPSNRSDHSSPRSSGLTQVMEKSELGAKDTIVATWNLRRSRGWQEVKHTLAATHARPVSVSARKDWLAHAELSTFSRSKNVVPRVIYLSHQIAFHAFGEDYHALIRRYQFDVPVSKIEVRREVQASAYSTGLGGETFVQGAHVAADIRAPASSFDEPIASAISADFDYHYPSPPVIPMFPNGNPGARSSAMKAIPIRSVTSGISDGMNESLGRIRRELGKVRSPKAKRRSPRVDAALSSPVPLEFDEEDEDFLLPARQREDHESISRSGSGASASISTPSTHAQLLDNEDVEVWDADGGWTSEDRQAVDDAERFDDLVVGFMDEDQVSPEPHIVASSPSGKGKRKSKRRA</sequence>
<dbReference type="InterPro" id="IPR011047">
    <property type="entry name" value="Quinoprotein_ADH-like_sf"/>
</dbReference>
<dbReference type="Pfam" id="PF21034">
    <property type="entry name" value="BCAS3_WD40"/>
    <property type="match status" value="1"/>
</dbReference>
<dbReference type="OrthoDB" id="25778at2759"/>
<dbReference type="EMBL" id="KB469297">
    <property type="protein sequence ID" value="EPQ59894.1"/>
    <property type="molecule type" value="Genomic_DNA"/>
</dbReference>
<feature type="region of interest" description="Disordered" evidence="1">
    <location>
        <begin position="1212"/>
        <end position="1240"/>
    </location>
</feature>
<dbReference type="eggNOG" id="KOG2109">
    <property type="taxonomic scope" value="Eukaryota"/>
</dbReference>
<feature type="region of interest" description="Disordered" evidence="1">
    <location>
        <begin position="1"/>
        <end position="137"/>
    </location>
</feature>
<evidence type="ECO:0000256" key="1">
    <source>
        <dbReference type="SAM" id="MobiDB-lite"/>
    </source>
</evidence>
<feature type="compositionally biased region" description="Low complexity" evidence="1">
    <location>
        <begin position="453"/>
        <end position="466"/>
    </location>
</feature>
<dbReference type="GO" id="GO:0042594">
    <property type="term" value="P:response to starvation"/>
    <property type="evidence" value="ECO:0007669"/>
    <property type="project" value="TreeGrafter"/>
</dbReference>
<feature type="region of interest" description="Disordered" evidence="1">
    <location>
        <begin position="1097"/>
        <end position="1131"/>
    </location>
</feature>
<evidence type="ECO:0000259" key="2">
    <source>
        <dbReference type="Pfam" id="PF21034"/>
    </source>
</evidence>
<dbReference type="KEGG" id="gtr:GLOTRDRAFT_136605"/>
<feature type="compositionally biased region" description="Low complexity" evidence="1">
    <location>
        <begin position="1"/>
        <end position="17"/>
    </location>
</feature>
<gene>
    <name evidence="3" type="ORF">GLOTRDRAFT_136605</name>
</gene>
<feature type="domain" description="BCAS3 WD40" evidence="2">
    <location>
        <begin position="689"/>
        <end position="749"/>
    </location>
</feature>
<feature type="compositionally biased region" description="Low complexity" evidence="1">
    <location>
        <begin position="1156"/>
        <end position="1171"/>
    </location>
</feature>
<feature type="compositionally biased region" description="Low complexity" evidence="1">
    <location>
        <begin position="176"/>
        <end position="187"/>
    </location>
</feature>
<name>S7S297_GLOTA</name>